<dbReference type="AlphaFoldDB" id="A0A0S7EG45"/>
<dbReference type="KEGG" id="mod:AS202_12515"/>
<name>A0A0S7EG45_9FLAO</name>
<reference evidence="1 2" key="1">
    <citation type="journal article" date="2016" name="J. Zhejiang Univ. Sci. B">
        <title>Antibiotic resistance mechanisms of Myroides sp.</title>
        <authorList>
            <person name="Hu S."/>
            <person name="Yuan S."/>
            <person name="Qu H."/>
            <person name="Jiang T."/>
            <person name="Zhou Y."/>
            <person name="Wang M."/>
            <person name="Ming D."/>
        </authorList>
    </citation>
    <scope>NUCLEOTIDE SEQUENCE [LARGE SCALE GENOMIC DNA]</scope>
    <source>
        <strain evidence="1 2">PR63039</strain>
    </source>
</reference>
<accession>A0A0S7EG45</accession>
<evidence type="ECO:0000313" key="1">
    <source>
        <dbReference type="EMBL" id="ALU26921.1"/>
    </source>
</evidence>
<dbReference type="SMART" id="SM00974">
    <property type="entry name" value="T5orf172"/>
    <property type="match status" value="1"/>
</dbReference>
<dbReference type="EMBL" id="CP013690">
    <property type="protein sequence ID" value="ALU26921.1"/>
    <property type="molecule type" value="Genomic_DNA"/>
</dbReference>
<organism evidence="1 2">
    <name type="scientific">Myroides odoratimimus</name>
    <dbReference type="NCBI Taxonomy" id="76832"/>
    <lineage>
        <taxon>Bacteria</taxon>
        <taxon>Pseudomonadati</taxon>
        <taxon>Bacteroidota</taxon>
        <taxon>Flavobacteriia</taxon>
        <taxon>Flavobacteriales</taxon>
        <taxon>Flavobacteriaceae</taxon>
        <taxon>Myroides</taxon>
    </lineage>
</organism>
<evidence type="ECO:0000313" key="2">
    <source>
        <dbReference type="Proteomes" id="UP000069030"/>
    </source>
</evidence>
<sequence length="158" mass="18492">MRINFTEQNHQEIANLLDSVVNESDATLTLEKNILYGIVPRFLYLLKAKDSSFYKIGITNDLEKRKRELQTGCPLELHYIFAVEADLIDYYGKEIIYLERFLHQNYKECKVLGEWYKLSNIDVCKVYLFLTSPIYARDLCPVAYINYELEGVLISCSI</sequence>
<dbReference type="RefSeq" id="WP_006259237.1">
    <property type="nucleotide sequence ID" value="NZ_BCMQ01000023.1"/>
</dbReference>
<dbReference type="InterPro" id="IPR018306">
    <property type="entry name" value="Phage_T5_Orf172_DNA-bd"/>
</dbReference>
<dbReference type="Proteomes" id="UP000069030">
    <property type="component" value="Chromosome"/>
</dbReference>
<dbReference type="Pfam" id="PF13455">
    <property type="entry name" value="MUG113"/>
    <property type="match status" value="1"/>
</dbReference>
<protein>
    <submittedName>
        <fullName evidence="1">Uncharacterized protein</fullName>
    </submittedName>
</protein>
<proteinExistence type="predicted"/>
<gene>
    <name evidence="1" type="ORF">AS202_12515</name>
</gene>